<sequence length="181" mass="19305">MAYYYLVKRSNHRRRRRASDGGGGVGRREEAHAPVSARGWRRRRASRTNPHALERAQGAVQERDVENEPAHAPLSVAAVQGVGNEPAHAHGSIREAVQGGSAGSRRAAAAPDVENELASMHGWAVQGGVCTGRRKRAFTRSIERAQGGAGRQLRASKTSPGTAERGSGDTKHRVGLKPAAL</sequence>
<dbReference type="AlphaFoldDB" id="A0AAD6YMJ9"/>
<dbReference type="Proteomes" id="UP001219525">
    <property type="component" value="Unassembled WGS sequence"/>
</dbReference>
<feature type="region of interest" description="Disordered" evidence="1">
    <location>
        <begin position="9"/>
        <end position="69"/>
    </location>
</feature>
<accession>A0AAD6YMJ9</accession>
<dbReference type="EMBL" id="JARJCW010000005">
    <property type="protein sequence ID" value="KAJ7224052.1"/>
    <property type="molecule type" value="Genomic_DNA"/>
</dbReference>
<evidence type="ECO:0000313" key="3">
    <source>
        <dbReference type="Proteomes" id="UP001219525"/>
    </source>
</evidence>
<evidence type="ECO:0000313" key="2">
    <source>
        <dbReference type="EMBL" id="KAJ7224052.1"/>
    </source>
</evidence>
<organism evidence="2 3">
    <name type="scientific">Mycena pura</name>
    <dbReference type="NCBI Taxonomy" id="153505"/>
    <lineage>
        <taxon>Eukaryota</taxon>
        <taxon>Fungi</taxon>
        <taxon>Dikarya</taxon>
        <taxon>Basidiomycota</taxon>
        <taxon>Agaricomycotina</taxon>
        <taxon>Agaricomycetes</taxon>
        <taxon>Agaricomycetidae</taxon>
        <taxon>Agaricales</taxon>
        <taxon>Marasmiineae</taxon>
        <taxon>Mycenaceae</taxon>
        <taxon>Mycena</taxon>
    </lineage>
</organism>
<reference evidence="2" key="1">
    <citation type="submission" date="2023-03" db="EMBL/GenBank/DDBJ databases">
        <title>Massive genome expansion in bonnet fungi (Mycena s.s.) driven by repeated elements and novel gene families across ecological guilds.</title>
        <authorList>
            <consortium name="Lawrence Berkeley National Laboratory"/>
            <person name="Harder C.B."/>
            <person name="Miyauchi S."/>
            <person name="Viragh M."/>
            <person name="Kuo A."/>
            <person name="Thoen E."/>
            <person name="Andreopoulos B."/>
            <person name="Lu D."/>
            <person name="Skrede I."/>
            <person name="Drula E."/>
            <person name="Henrissat B."/>
            <person name="Morin E."/>
            <person name="Kohler A."/>
            <person name="Barry K."/>
            <person name="LaButti K."/>
            <person name="Morin E."/>
            <person name="Salamov A."/>
            <person name="Lipzen A."/>
            <person name="Mereny Z."/>
            <person name="Hegedus B."/>
            <person name="Baldrian P."/>
            <person name="Stursova M."/>
            <person name="Weitz H."/>
            <person name="Taylor A."/>
            <person name="Grigoriev I.V."/>
            <person name="Nagy L.G."/>
            <person name="Martin F."/>
            <person name="Kauserud H."/>
        </authorList>
    </citation>
    <scope>NUCLEOTIDE SEQUENCE</scope>
    <source>
        <strain evidence="2">9144</strain>
    </source>
</reference>
<gene>
    <name evidence="2" type="ORF">GGX14DRAFT_386858</name>
</gene>
<proteinExistence type="predicted"/>
<comment type="caution">
    <text evidence="2">The sequence shown here is derived from an EMBL/GenBank/DDBJ whole genome shotgun (WGS) entry which is preliminary data.</text>
</comment>
<keyword evidence="3" id="KW-1185">Reference proteome</keyword>
<protein>
    <submittedName>
        <fullName evidence="2">Uncharacterized protein</fullName>
    </submittedName>
</protein>
<evidence type="ECO:0000256" key="1">
    <source>
        <dbReference type="SAM" id="MobiDB-lite"/>
    </source>
</evidence>
<name>A0AAD6YMJ9_9AGAR</name>
<feature type="region of interest" description="Disordered" evidence="1">
    <location>
        <begin position="143"/>
        <end position="181"/>
    </location>
</feature>